<dbReference type="PANTHER" id="PTHR12992">
    <property type="entry name" value="NUDIX HYDROLASE"/>
    <property type="match status" value="1"/>
</dbReference>
<evidence type="ECO:0000256" key="3">
    <source>
        <dbReference type="ARBA" id="ARBA00022723"/>
    </source>
</evidence>
<dbReference type="EMBL" id="QGDT01000013">
    <property type="protein sequence ID" value="PWJ55606.1"/>
    <property type="molecule type" value="Genomic_DNA"/>
</dbReference>
<evidence type="ECO:0000313" key="8">
    <source>
        <dbReference type="EMBL" id="PWJ55606.1"/>
    </source>
</evidence>
<evidence type="ECO:0000256" key="6">
    <source>
        <dbReference type="ARBA" id="ARBA00023211"/>
    </source>
</evidence>
<proteinExistence type="predicted"/>
<dbReference type="CDD" id="cd03426">
    <property type="entry name" value="NUDIX_CoAse_Nudt7"/>
    <property type="match status" value="1"/>
</dbReference>
<dbReference type="Gene3D" id="3.90.79.10">
    <property type="entry name" value="Nucleoside Triphosphate Pyrophosphohydrolase"/>
    <property type="match status" value="1"/>
</dbReference>
<dbReference type="InterPro" id="IPR015797">
    <property type="entry name" value="NUDIX_hydrolase-like_dom_sf"/>
</dbReference>
<reference evidence="8 9" key="1">
    <citation type="submission" date="2018-03" db="EMBL/GenBank/DDBJ databases">
        <title>Genomic Encyclopedia of Archaeal and Bacterial Type Strains, Phase II (KMG-II): from individual species to whole genera.</title>
        <authorList>
            <person name="Goeker M."/>
        </authorList>
    </citation>
    <scope>NUCLEOTIDE SEQUENCE [LARGE SCALE GENOMIC DNA]</scope>
    <source>
        <strain evidence="8 9">DSM 100346</strain>
    </source>
</reference>
<dbReference type="SUPFAM" id="SSF55811">
    <property type="entry name" value="Nudix"/>
    <property type="match status" value="1"/>
</dbReference>
<comment type="caution">
    <text evidence="8">The sequence shown here is derived from an EMBL/GenBank/DDBJ whole genome shotgun (WGS) entry which is preliminary data.</text>
</comment>
<evidence type="ECO:0000259" key="7">
    <source>
        <dbReference type="PROSITE" id="PS51462"/>
    </source>
</evidence>
<dbReference type="GO" id="GO:0046872">
    <property type="term" value="F:metal ion binding"/>
    <property type="evidence" value="ECO:0007669"/>
    <property type="project" value="UniProtKB-KW"/>
</dbReference>
<organism evidence="8 9">
    <name type="scientific">Dyadobacter jejuensis</name>
    <dbReference type="NCBI Taxonomy" id="1082580"/>
    <lineage>
        <taxon>Bacteria</taxon>
        <taxon>Pseudomonadati</taxon>
        <taxon>Bacteroidota</taxon>
        <taxon>Cytophagia</taxon>
        <taxon>Cytophagales</taxon>
        <taxon>Spirosomataceae</taxon>
        <taxon>Dyadobacter</taxon>
    </lineage>
</organism>
<sequence length="210" mass="23648">MANTTFELFTTQFSERLKSPLPGEMAHRSMQANTRNRMHFKPNDRTRNSAVLIVFYPHEGDIYFPVILRPSYDGVHSGQVAFPGGSKEPTDPDLVHTALREAQEEIGLPLEDVQILGRLTEVFIPPSNFLVLPVVAYVSYRPRFLPDPREVADIYEIKFSEISQQSIIGSSKMMVRGEAVTAPHYALHGQKIWGATAMMISELLSVYQTP</sequence>
<evidence type="ECO:0000256" key="5">
    <source>
        <dbReference type="ARBA" id="ARBA00022842"/>
    </source>
</evidence>
<dbReference type="PANTHER" id="PTHR12992:SF11">
    <property type="entry name" value="MITOCHONDRIAL COENZYME A DIPHOSPHATASE NUDT8"/>
    <property type="match status" value="1"/>
</dbReference>
<keyword evidence="6" id="KW-0464">Manganese</keyword>
<evidence type="ECO:0000256" key="4">
    <source>
        <dbReference type="ARBA" id="ARBA00022801"/>
    </source>
</evidence>
<dbReference type="GO" id="GO:0010945">
    <property type="term" value="F:coenzyme A diphosphatase activity"/>
    <property type="evidence" value="ECO:0007669"/>
    <property type="project" value="InterPro"/>
</dbReference>
<keyword evidence="9" id="KW-1185">Reference proteome</keyword>
<dbReference type="InterPro" id="IPR000086">
    <property type="entry name" value="NUDIX_hydrolase_dom"/>
</dbReference>
<dbReference type="Pfam" id="PF00293">
    <property type="entry name" value="NUDIX"/>
    <property type="match status" value="1"/>
</dbReference>
<dbReference type="PROSITE" id="PS51462">
    <property type="entry name" value="NUDIX"/>
    <property type="match status" value="1"/>
</dbReference>
<comment type="cofactor">
    <cofactor evidence="1">
        <name>Mn(2+)</name>
        <dbReference type="ChEBI" id="CHEBI:29035"/>
    </cofactor>
</comment>
<protein>
    <submittedName>
        <fullName evidence="8">8-oxo-dGTP pyrophosphatase MutT (NUDIX family)</fullName>
    </submittedName>
</protein>
<evidence type="ECO:0000256" key="2">
    <source>
        <dbReference type="ARBA" id="ARBA00001946"/>
    </source>
</evidence>
<accession>A0A316ACU1</accession>
<dbReference type="InterPro" id="IPR045121">
    <property type="entry name" value="CoAse"/>
</dbReference>
<dbReference type="AlphaFoldDB" id="A0A316ACU1"/>
<gene>
    <name evidence="8" type="ORF">CLV98_11382</name>
</gene>
<keyword evidence="3" id="KW-0479">Metal-binding</keyword>
<dbReference type="Proteomes" id="UP000245880">
    <property type="component" value="Unassembled WGS sequence"/>
</dbReference>
<name>A0A316ACU1_9BACT</name>
<keyword evidence="5" id="KW-0460">Magnesium</keyword>
<dbReference type="OrthoDB" id="9802805at2"/>
<dbReference type="RefSeq" id="WP_109677086.1">
    <property type="nucleotide sequence ID" value="NZ_QGDT01000013.1"/>
</dbReference>
<keyword evidence="4" id="KW-0378">Hydrolase</keyword>
<comment type="cofactor">
    <cofactor evidence="2">
        <name>Mg(2+)</name>
        <dbReference type="ChEBI" id="CHEBI:18420"/>
    </cofactor>
</comment>
<evidence type="ECO:0000313" key="9">
    <source>
        <dbReference type="Proteomes" id="UP000245880"/>
    </source>
</evidence>
<evidence type="ECO:0000256" key="1">
    <source>
        <dbReference type="ARBA" id="ARBA00001936"/>
    </source>
</evidence>
<feature type="domain" description="Nudix hydrolase" evidence="7">
    <location>
        <begin position="44"/>
        <end position="179"/>
    </location>
</feature>